<dbReference type="PANTHER" id="PTHR35372">
    <property type="entry name" value="ATP BINDING PROTEIN-RELATED"/>
    <property type="match status" value="1"/>
</dbReference>
<dbReference type="EMBL" id="WBOF01000005">
    <property type="protein sequence ID" value="MQS17556.1"/>
    <property type="molecule type" value="Genomic_DNA"/>
</dbReference>
<dbReference type="PROSITE" id="PS51206">
    <property type="entry name" value="SF3_HELICASE_1"/>
    <property type="match status" value="1"/>
</dbReference>
<evidence type="ECO:0000313" key="6">
    <source>
        <dbReference type="Proteomes" id="UP000450000"/>
    </source>
</evidence>
<dbReference type="Proteomes" id="UP000450000">
    <property type="component" value="Unassembled WGS sequence"/>
</dbReference>
<dbReference type="SUPFAM" id="SSF52540">
    <property type="entry name" value="P-loop containing nucleoside triphosphate hydrolases"/>
    <property type="match status" value="1"/>
</dbReference>
<reference evidence="5 6" key="1">
    <citation type="submission" date="2019-09" db="EMBL/GenBank/DDBJ databases">
        <title>Genome Sequences of Streptomyces kaniharaensis ATCC 21070.</title>
        <authorList>
            <person name="Zhu W."/>
            <person name="De Crecy-Lagard V."/>
            <person name="Richards N.G."/>
        </authorList>
    </citation>
    <scope>NUCLEOTIDE SEQUENCE [LARGE SCALE GENOMIC DNA]</scope>
    <source>
        <strain evidence="5 6">SF-557</strain>
    </source>
</reference>
<comment type="caution">
    <text evidence="5">The sequence shown here is derived from an EMBL/GenBank/DDBJ whole genome shotgun (WGS) entry which is preliminary data.</text>
</comment>
<dbReference type="InterPro" id="IPR027417">
    <property type="entry name" value="P-loop_NTPase"/>
</dbReference>
<dbReference type="InterPro" id="IPR014818">
    <property type="entry name" value="Phage/plasmid_primase_P4_C"/>
</dbReference>
<dbReference type="Pfam" id="PF08706">
    <property type="entry name" value="D5_N"/>
    <property type="match status" value="1"/>
</dbReference>
<accession>A0A6N7L0P9</accession>
<dbReference type="InterPro" id="IPR051620">
    <property type="entry name" value="ORF904-like_C"/>
</dbReference>
<dbReference type="Gene3D" id="3.40.50.300">
    <property type="entry name" value="P-loop containing nucleotide triphosphate hydrolases"/>
    <property type="match status" value="1"/>
</dbReference>
<keyword evidence="1" id="KW-0547">Nucleotide-binding</keyword>
<dbReference type="OrthoDB" id="9763644at2"/>
<evidence type="ECO:0000313" key="5">
    <source>
        <dbReference type="EMBL" id="MQS17556.1"/>
    </source>
</evidence>
<dbReference type="InterPro" id="IPR014015">
    <property type="entry name" value="Helicase_SF3_DNA-vir"/>
</dbReference>
<protein>
    <submittedName>
        <fullName evidence="5">DNA primase</fullName>
    </submittedName>
</protein>
<dbReference type="RefSeq" id="WP_153470691.1">
    <property type="nucleotide sequence ID" value="NZ_WBOF01000005.1"/>
</dbReference>
<dbReference type="InterPro" id="IPR006500">
    <property type="entry name" value="Helicase_put_C_phage/plasmid"/>
</dbReference>
<dbReference type="AlphaFoldDB" id="A0A6N7L0P9"/>
<keyword evidence="2" id="KW-0378">Hydrolase</keyword>
<proteinExistence type="predicted"/>
<keyword evidence="6" id="KW-1185">Reference proteome</keyword>
<sequence length="515" mass="57113">MSAADTPRGFDAVAAAQEMLEFEEQLVPAAPLPAQKGVKAPVVRQEDGLLPHMLTDRGNAKLFIRLYQDTFRHVEGLGWYEWAGYRWKRGAEKAALWAAGELAEQMPDSDPTLVYTDREVALHRRRTSSTAGIKAFLEQAKSSPALSMAAEDLDSDPWALCTPAGVVDLRTGELHKPSPANGCHSRATSVAPEDMPTPRWTRFLDETFGDDEAGREMIDFLHVLLGYSTTGDVGGQVLPFLYGHGKNGKSVLLDVMLQLLGDYADAAPPGFLMDRGAYNEHSTELTELHGRRLLVCSELKSTDRFDEARVKLLTGGDKIKARRMRQDYFSFLPTHHLWLLGNHRPEVTTGGFAFWRRIRLVPFERTVSDENKIDNLAMELVRDEGPGILHWVVQGASRYHDLREQRQAGAGLADPLEGPARVRLATDAYATTEDTIGRFLAECCTREGGEAELRVEQGQLYAAYVNWCTSGEGIRPTSNRAFATRVRTDLGLATPNDMVKSNGRKFYPGLGLLVD</sequence>
<dbReference type="NCBIfam" id="TIGR01613">
    <property type="entry name" value="primase_Cterm"/>
    <property type="match status" value="1"/>
</dbReference>
<evidence type="ECO:0000259" key="4">
    <source>
        <dbReference type="PROSITE" id="PS51206"/>
    </source>
</evidence>
<dbReference type="Pfam" id="PF19263">
    <property type="entry name" value="DUF5906"/>
    <property type="match status" value="1"/>
</dbReference>
<evidence type="ECO:0000256" key="2">
    <source>
        <dbReference type="ARBA" id="ARBA00022801"/>
    </source>
</evidence>
<dbReference type="SMART" id="SM00885">
    <property type="entry name" value="D5_N"/>
    <property type="match status" value="1"/>
</dbReference>
<keyword evidence="3" id="KW-0067">ATP-binding</keyword>
<dbReference type="GO" id="GO:0016787">
    <property type="term" value="F:hydrolase activity"/>
    <property type="evidence" value="ECO:0007669"/>
    <property type="project" value="UniProtKB-KW"/>
</dbReference>
<evidence type="ECO:0000256" key="3">
    <source>
        <dbReference type="ARBA" id="ARBA00022840"/>
    </source>
</evidence>
<dbReference type="PANTHER" id="PTHR35372:SF2">
    <property type="entry name" value="SF3 HELICASE DOMAIN-CONTAINING PROTEIN"/>
    <property type="match status" value="1"/>
</dbReference>
<feature type="domain" description="SF3 helicase" evidence="4">
    <location>
        <begin position="216"/>
        <end position="376"/>
    </location>
</feature>
<evidence type="ECO:0000256" key="1">
    <source>
        <dbReference type="ARBA" id="ARBA00022741"/>
    </source>
</evidence>
<gene>
    <name evidence="5" type="ORF">F7Q99_36565</name>
</gene>
<name>A0A6N7L0P9_9ACTN</name>
<dbReference type="GO" id="GO:0005524">
    <property type="term" value="F:ATP binding"/>
    <property type="evidence" value="ECO:0007669"/>
    <property type="project" value="UniProtKB-KW"/>
</dbReference>
<dbReference type="InterPro" id="IPR045455">
    <property type="entry name" value="NrS-1_pol-like_helicase"/>
</dbReference>
<organism evidence="5 6">
    <name type="scientific">Streptomyces kaniharaensis</name>
    <dbReference type="NCBI Taxonomy" id="212423"/>
    <lineage>
        <taxon>Bacteria</taxon>
        <taxon>Bacillati</taxon>
        <taxon>Actinomycetota</taxon>
        <taxon>Actinomycetes</taxon>
        <taxon>Kitasatosporales</taxon>
        <taxon>Streptomycetaceae</taxon>
        <taxon>Streptomyces</taxon>
    </lineage>
</organism>